<dbReference type="EMBL" id="KY451037">
    <property type="protein sequence ID" value="AVL25846.1"/>
    <property type="molecule type" value="Genomic_RNA"/>
</dbReference>
<evidence type="ECO:0000256" key="7">
    <source>
        <dbReference type="ARBA" id="ARBA00022989"/>
    </source>
</evidence>
<evidence type="ECO:0000256" key="2">
    <source>
        <dbReference type="ARBA" id="ARBA00010355"/>
    </source>
</evidence>
<accession>A0A2P1E972</accession>
<comment type="subcellular location">
    <subcellularLocation>
        <location evidence="1">Host endoplasmic reticulum membrane</location>
    </subcellularLocation>
</comment>
<evidence type="ECO:0000256" key="5">
    <source>
        <dbReference type="ARBA" id="ARBA00022692"/>
    </source>
</evidence>
<evidence type="ECO:0000256" key="14">
    <source>
        <dbReference type="SAM" id="Phobius"/>
    </source>
</evidence>
<keyword evidence="6" id="KW-1043">Host membrane</keyword>
<evidence type="ECO:0000256" key="1">
    <source>
        <dbReference type="ARBA" id="ARBA00004625"/>
    </source>
</evidence>
<proteinExistence type="inferred from homology"/>
<protein>
    <recommendedName>
        <fullName evidence="3">Movement protein TGBp3</fullName>
    </recommendedName>
    <alternativeName>
        <fullName evidence="12">7 kDa protein</fullName>
    </alternativeName>
    <alternativeName>
        <fullName evidence="13">Triple gene block 3 protein</fullName>
    </alternativeName>
</protein>
<evidence type="ECO:0000256" key="13">
    <source>
        <dbReference type="ARBA" id="ARBA00033148"/>
    </source>
</evidence>
<reference evidence="15" key="1">
    <citation type="journal article" date="2018" name="Plant Dis.">
        <title>First Report of Potato virus S Naturally Infecting Arracacha (Arracacia xanthorrhiza) in Peru.</title>
        <authorList>
            <person name="De Souza J."/>
            <person name="Gamarra H."/>
            <person name="Muller G."/>
            <person name="Kreuze J."/>
        </authorList>
    </citation>
    <scope>NUCLEOTIDE SEQUENCE</scope>
    <source>
        <strain evidence="15">Arracacha - Pasco</strain>
    </source>
</reference>
<name>A0A2P1E972_9VIRU</name>
<keyword evidence="9 14" id="KW-0472">Membrane</keyword>
<feature type="transmembrane region" description="Helical" evidence="14">
    <location>
        <begin position="6"/>
        <end position="26"/>
    </location>
</feature>
<evidence type="ECO:0000256" key="3">
    <source>
        <dbReference type="ARBA" id="ARBA00013812"/>
    </source>
</evidence>
<dbReference type="InterPro" id="IPR003411">
    <property type="entry name" value="TGBp3"/>
</dbReference>
<dbReference type="Pfam" id="PF02495">
    <property type="entry name" value="TGBp3"/>
    <property type="match status" value="1"/>
</dbReference>
<sequence length="66" mass="7354">MLQQVQSTTLYLITAFLTFVVCFCLLNRRENSCVLLITGESIRLVGCDLNKDLLEAVATLKPLGHL</sequence>
<comment type="function">
    <text evidence="11">Plays a role in viral cell-to-cell propagation, by facilitating genome transport to neighboring plant cells through plasmosdesmata. May induce the formation of granular vesicles derived from the Endoplasmic reticulum, which align on actin filaments.</text>
</comment>
<evidence type="ECO:0000256" key="12">
    <source>
        <dbReference type="ARBA" id="ARBA00030266"/>
    </source>
</evidence>
<evidence type="ECO:0000256" key="9">
    <source>
        <dbReference type="ARBA" id="ARBA00023136"/>
    </source>
</evidence>
<dbReference type="GO" id="GO:0046740">
    <property type="term" value="P:transport of virus in host, cell to cell"/>
    <property type="evidence" value="ECO:0007669"/>
    <property type="project" value="UniProtKB-KW"/>
</dbReference>
<keyword evidence="5 14" id="KW-0812">Transmembrane</keyword>
<evidence type="ECO:0000256" key="6">
    <source>
        <dbReference type="ARBA" id="ARBA00022870"/>
    </source>
</evidence>
<keyword evidence="10" id="KW-1038">Host endoplasmic reticulum</keyword>
<keyword evidence="4" id="KW-0813">Transport</keyword>
<keyword evidence="8" id="KW-0916">Viral movement protein</keyword>
<evidence type="ECO:0000256" key="11">
    <source>
        <dbReference type="ARBA" id="ARBA00025270"/>
    </source>
</evidence>
<keyword evidence="7 14" id="KW-1133">Transmembrane helix</keyword>
<evidence type="ECO:0000313" key="15">
    <source>
        <dbReference type="EMBL" id="AVL25846.1"/>
    </source>
</evidence>
<evidence type="ECO:0000256" key="4">
    <source>
        <dbReference type="ARBA" id="ARBA00022448"/>
    </source>
</evidence>
<dbReference type="GO" id="GO:0044167">
    <property type="term" value="C:host cell endoplasmic reticulum membrane"/>
    <property type="evidence" value="ECO:0007669"/>
    <property type="project" value="UniProtKB-SubCell"/>
</dbReference>
<organism evidence="15">
    <name type="scientific">Potato virus S</name>
    <dbReference type="NCBI Taxonomy" id="12169"/>
    <lineage>
        <taxon>Viruses</taxon>
        <taxon>Riboviria</taxon>
        <taxon>Orthornavirae</taxon>
        <taxon>Kitrinoviricota</taxon>
        <taxon>Alsuviricetes</taxon>
        <taxon>Tymovirales</taxon>
        <taxon>Betaflexiviridae</taxon>
        <taxon>Quinvirinae</taxon>
        <taxon>Carlavirus</taxon>
        <taxon>Carlavirus sigmasolani</taxon>
    </lineage>
</organism>
<evidence type="ECO:0000256" key="8">
    <source>
        <dbReference type="ARBA" id="ARBA00023031"/>
    </source>
</evidence>
<comment type="similarity">
    <text evidence="2">Belongs to the Tymovirales TGBp3 protein family.</text>
</comment>
<evidence type="ECO:0000256" key="10">
    <source>
        <dbReference type="ARBA" id="ARBA00023184"/>
    </source>
</evidence>